<evidence type="ECO:0000256" key="4">
    <source>
        <dbReference type="SAM" id="MobiDB-lite"/>
    </source>
</evidence>
<evidence type="ECO:0000256" key="1">
    <source>
        <dbReference type="ARBA" id="ARBA00000707"/>
    </source>
</evidence>
<keyword evidence="7" id="KW-1185">Reference proteome</keyword>
<feature type="compositionally biased region" description="Basic residues" evidence="4">
    <location>
        <begin position="94"/>
        <end position="108"/>
    </location>
</feature>
<dbReference type="InterPro" id="IPR003323">
    <property type="entry name" value="OTU_dom"/>
</dbReference>
<reference evidence="6 7" key="1">
    <citation type="journal article" date="2022" name="bioRxiv">
        <title>Genomics of Preaxostyla Flagellates Illuminates Evolutionary Transitions and the Path Towards Mitochondrial Loss.</title>
        <authorList>
            <person name="Novak L.V.F."/>
            <person name="Treitli S.C."/>
            <person name="Pyrih J."/>
            <person name="Halakuc P."/>
            <person name="Pipaliya S.V."/>
            <person name="Vacek V."/>
            <person name="Brzon O."/>
            <person name="Soukal P."/>
            <person name="Eme L."/>
            <person name="Dacks J.B."/>
            <person name="Karnkowska A."/>
            <person name="Elias M."/>
            <person name="Hampl V."/>
        </authorList>
    </citation>
    <scope>NUCLEOTIDE SEQUENCE [LARGE SCALE GENOMIC DNA]</scope>
    <source>
        <strain evidence="6">NAU3</strain>
        <tissue evidence="6">Gut</tissue>
    </source>
</reference>
<dbReference type="InterPro" id="IPR038765">
    <property type="entry name" value="Papain-like_cys_pep_sf"/>
</dbReference>
<keyword evidence="3" id="KW-0833">Ubl conjugation pathway</keyword>
<dbReference type="GO" id="GO:0004843">
    <property type="term" value="F:cysteine-type deubiquitinase activity"/>
    <property type="evidence" value="ECO:0007669"/>
    <property type="project" value="UniProtKB-EC"/>
</dbReference>
<dbReference type="Proteomes" id="UP001281761">
    <property type="component" value="Unassembled WGS sequence"/>
</dbReference>
<feature type="region of interest" description="Disordered" evidence="4">
    <location>
        <begin position="73"/>
        <end position="122"/>
    </location>
</feature>
<evidence type="ECO:0000313" key="7">
    <source>
        <dbReference type="Proteomes" id="UP001281761"/>
    </source>
</evidence>
<gene>
    <name evidence="6" type="ORF">BLNAU_16018</name>
</gene>
<dbReference type="PANTHER" id="PTHR13312">
    <property type="entry name" value="HIV-INDUCED PROTEIN-7-LIKE PROTEASE"/>
    <property type="match status" value="1"/>
</dbReference>
<feature type="region of interest" description="Disordered" evidence="4">
    <location>
        <begin position="1"/>
        <end position="32"/>
    </location>
</feature>
<evidence type="ECO:0000256" key="3">
    <source>
        <dbReference type="RuleBase" id="RU367104"/>
    </source>
</evidence>
<dbReference type="Pfam" id="PF02338">
    <property type="entry name" value="OTU"/>
    <property type="match status" value="1"/>
</dbReference>
<dbReference type="PANTHER" id="PTHR13312:SF0">
    <property type="entry name" value="UBIQUITIN THIOESTERASE OTU1"/>
    <property type="match status" value="1"/>
</dbReference>
<accession>A0ABQ9X971</accession>
<proteinExistence type="predicted"/>
<keyword evidence="3" id="KW-0963">Cytoplasm</keyword>
<protein>
    <recommendedName>
        <fullName evidence="3">Ubiquitin thioesterase OTU</fullName>
        <ecNumber evidence="3">3.4.19.12</ecNumber>
    </recommendedName>
</protein>
<keyword evidence="3" id="KW-0788">Thiol protease</keyword>
<keyword evidence="3" id="KW-0645">Protease</keyword>
<sequence length="314" mass="35842">MSSNGSDSEDMPKEESAGKMKQRHFKEKKELEKLIASMRRSCPKKDVLKFQQNEQEIASLVEGLEARHQAEISSLTSSKTDTSNVSHSQIVHPPRQKVTRAQKRRAKSKAINDQYEQSIQSKDEDSSTFVQAQIQELESITKSLHSLSLTIHQVPPDGSCLFHAVIHQILHPVTDELRQRQSTLLESINQFSSQSVDTQHKQTSMSYEMRLMWRLRAFVAHHILNNPEKHPFVTLTEEVSSVSDYCERIRTTGIDCGDLELSEIAKNLNIHIVVHAKQENHHFGEPTSPTLHLTFQEYYLTQGSHYTSTAIMTE</sequence>
<evidence type="ECO:0000256" key="2">
    <source>
        <dbReference type="ARBA" id="ARBA00022801"/>
    </source>
</evidence>
<feature type="compositionally biased region" description="Polar residues" evidence="4">
    <location>
        <begin position="73"/>
        <end position="89"/>
    </location>
</feature>
<comment type="subcellular location">
    <subcellularLocation>
        <location evidence="3">Cytoplasm</location>
    </subcellularLocation>
</comment>
<organism evidence="6 7">
    <name type="scientific">Blattamonas nauphoetae</name>
    <dbReference type="NCBI Taxonomy" id="2049346"/>
    <lineage>
        <taxon>Eukaryota</taxon>
        <taxon>Metamonada</taxon>
        <taxon>Preaxostyla</taxon>
        <taxon>Oxymonadida</taxon>
        <taxon>Blattamonas</taxon>
    </lineage>
</organism>
<comment type="caution">
    <text evidence="6">The sequence shown here is derived from an EMBL/GenBank/DDBJ whole genome shotgun (WGS) entry which is preliminary data.</text>
</comment>
<dbReference type="EMBL" id="JARBJD010000164">
    <property type="protein sequence ID" value="KAK2949018.1"/>
    <property type="molecule type" value="Genomic_DNA"/>
</dbReference>
<dbReference type="SUPFAM" id="SSF54001">
    <property type="entry name" value="Cysteine proteinases"/>
    <property type="match status" value="1"/>
</dbReference>
<dbReference type="PROSITE" id="PS50802">
    <property type="entry name" value="OTU"/>
    <property type="match status" value="1"/>
</dbReference>
<comment type="function">
    <text evidence="3">Hydrolase that can remove conjugated ubiquitin from proteins and may therefore play an important regulatory role at the level of protein turnover by preventing degradation.</text>
</comment>
<comment type="catalytic activity">
    <reaction evidence="1 3">
        <text>Thiol-dependent hydrolysis of ester, thioester, amide, peptide and isopeptide bonds formed by the C-terminal Gly of ubiquitin (a 76-residue protein attached to proteins as an intracellular targeting signal).</text>
        <dbReference type="EC" id="3.4.19.12"/>
    </reaction>
</comment>
<name>A0ABQ9X971_9EUKA</name>
<dbReference type="EC" id="3.4.19.12" evidence="3"/>
<dbReference type="Gene3D" id="3.90.70.80">
    <property type="match status" value="1"/>
</dbReference>
<feature type="domain" description="OTU" evidence="5">
    <location>
        <begin position="149"/>
        <end position="312"/>
    </location>
</feature>
<evidence type="ECO:0000313" key="6">
    <source>
        <dbReference type="EMBL" id="KAK2949018.1"/>
    </source>
</evidence>
<evidence type="ECO:0000259" key="5">
    <source>
        <dbReference type="PROSITE" id="PS50802"/>
    </source>
</evidence>
<keyword evidence="2 3" id="KW-0378">Hydrolase</keyword>